<accession>A0A6J4IXV2</accession>
<sequence length="77" mass="9105">MKAVPLKLEDSLYQEVEALSKALQTPRNRYINKAVEHYNRMIKRELLAKQLAEESLSCREESMKILSEFEQADDYRD</sequence>
<protein>
    <recommendedName>
        <fullName evidence="2">Ribbon-helix-helix protein CopG domain-containing protein</fullName>
    </recommendedName>
</protein>
<evidence type="ECO:0008006" key="2">
    <source>
        <dbReference type="Google" id="ProtNLM"/>
    </source>
</evidence>
<gene>
    <name evidence="1" type="ORF">AVDCRST_MAG56-2732</name>
</gene>
<organism evidence="1">
    <name type="scientific">uncultured Cytophagales bacterium</name>
    <dbReference type="NCBI Taxonomy" id="158755"/>
    <lineage>
        <taxon>Bacteria</taxon>
        <taxon>Pseudomonadati</taxon>
        <taxon>Bacteroidota</taxon>
        <taxon>Sphingobacteriia</taxon>
        <taxon>Sphingobacteriales</taxon>
        <taxon>environmental samples</taxon>
    </lineage>
</organism>
<proteinExistence type="predicted"/>
<name>A0A6J4IXV2_9SPHI</name>
<dbReference type="GO" id="GO:0006355">
    <property type="term" value="P:regulation of DNA-templated transcription"/>
    <property type="evidence" value="ECO:0007669"/>
    <property type="project" value="InterPro"/>
</dbReference>
<evidence type="ECO:0000313" key="1">
    <source>
        <dbReference type="EMBL" id="CAA9265246.1"/>
    </source>
</evidence>
<dbReference type="Gene3D" id="1.10.1220.10">
    <property type="entry name" value="Met repressor-like"/>
    <property type="match status" value="1"/>
</dbReference>
<dbReference type="InterPro" id="IPR013321">
    <property type="entry name" value="Arc_rbn_hlx_hlx"/>
</dbReference>
<dbReference type="EMBL" id="CADCTQ010000237">
    <property type="protein sequence ID" value="CAA9265246.1"/>
    <property type="molecule type" value="Genomic_DNA"/>
</dbReference>
<dbReference type="AlphaFoldDB" id="A0A6J4IXV2"/>
<reference evidence="1" key="1">
    <citation type="submission" date="2020-02" db="EMBL/GenBank/DDBJ databases">
        <authorList>
            <person name="Meier V. D."/>
        </authorList>
    </citation>
    <scope>NUCLEOTIDE SEQUENCE</scope>
    <source>
        <strain evidence="1">AVDCRST_MAG56</strain>
    </source>
</reference>